<name>A0A314YBT1_PRUYE</name>
<feature type="domain" description="VIN3-like C-terminal" evidence="2">
    <location>
        <begin position="137"/>
        <end position="209"/>
    </location>
</feature>
<evidence type="ECO:0000259" key="2">
    <source>
        <dbReference type="Pfam" id="PF23380"/>
    </source>
</evidence>
<feature type="region of interest" description="Disordered" evidence="1">
    <location>
        <begin position="87"/>
        <end position="129"/>
    </location>
</feature>
<organism evidence="3 4">
    <name type="scientific">Prunus yedoensis var. nudiflora</name>
    <dbReference type="NCBI Taxonomy" id="2094558"/>
    <lineage>
        <taxon>Eukaryota</taxon>
        <taxon>Viridiplantae</taxon>
        <taxon>Streptophyta</taxon>
        <taxon>Embryophyta</taxon>
        <taxon>Tracheophyta</taxon>
        <taxon>Spermatophyta</taxon>
        <taxon>Magnoliopsida</taxon>
        <taxon>eudicotyledons</taxon>
        <taxon>Gunneridae</taxon>
        <taxon>Pentapetalae</taxon>
        <taxon>rosids</taxon>
        <taxon>fabids</taxon>
        <taxon>Rosales</taxon>
        <taxon>Rosaceae</taxon>
        <taxon>Amygdaloideae</taxon>
        <taxon>Amygdaleae</taxon>
        <taxon>Prunus</taxon>
    </lineage>
</organism>
<sequence length="223" mass="24451">MGGGPTADAISLLDEEQANGMVGSVSNSDVLTLECKQSPEGQIIEDISTDNGSNSPVRTGMECVPFVGSSEAGLPITPCKIETLKDGLGRNEKSNSSSKDLKNGTGKEEEPQDGSTSKKRSGERQDEECVANGVSNRDFEYYVKVIRWLECEGHIEQNFRQKFLTWYSLRATPQEVRIVRVFVDTFIEDPASLAGQLVDTFSESISCKKSSVVPNGFCMKLWH</sequence>
<dbReference type="AlphaFoldDB" id="A0A314YBT1"/>
<reference evidence="3 4" key="1">
    <citation type="submission" date="2018-02" db="EMBL/GenBank/DDBJ databases">
        <title>Draft genome of wild Prunus yedoensis var. nudiflora.</title>
        <authorList>
            <person name="Baek S."/>
            <person name="Kim J.-H."/>
            <person name="Choi K."/>
            <person name="Kim G.-B."/>
            <person name="Cho A."/>
            <person name="Jang H."/>
            <person name="Shin C.-H."/>
            <person name="Yu H.-J."/>
            <person name="Mun J.-H."/>
        </authorList>
    </citation>
    <scope>NUCLEOTIDE SEQUENCE [LARGE SCALE GENOMIC DNA]</scope>
    <source>
        <strain evidence="4">cv. Jeju island</strain>
        <tissue evidence="3">Leaf</tissue>
    </source>
</reference>
<protein>
    <submittedName>
        <fullName evidence="3">VIN3-like protein 2</fullName>
    </submittedName>
</protein>
<dbReference type="STRING" id="2094558.A0A314YBT1"/>
<gene>
    <name evidence="3" type="ORF">Pyn_07667</name>
</gene>
<dbReference type="InterPro" id="IPR056990">
    <property type="entry name" value="VIN3-like_C"/>
</dbReference>
<feature type="compositionally biased region" description="Basic and acidic residues" evidence="1">
    <location>
        <begin position="87"/>
        <end position="109"/>
    </location>
</feature>
<dbReference type="PANTHER" id="PTHR46286">
    <property type="entry name" value="VIN3-LIKE PROTEIN 2-RELATED"/>
    <property type="match status" value="1"/>
</dbReference>
<keyword evidence="4" id="KW-1185">Reference proteome</keyword>
<dbReference type="Pfam" id="PF23380">
    <property type="entry name" value="VIN3_C"/>
    <property type="match status" value="1"/>
</dbReference>
<accession>A0A314YBT1</accession>
<proteinExistence type="predicted"/>
<dbReference type="Proteomes" id="UP000250321">
    <property type="component" value="Unassembled WGS sequence"/>
</dbReference>
<dbReference type="OrthoDB" id="600557at2759"/>
<dbReference type="PANTHER" id="PTHR46286:SF2">
    <property type="entry name" value="VIN3-LIKE PROTEIN 2"/>
    <property type="match status" value="1"/>
</dbReference>
<evidence type="ECO:0000313" key="4">
    <source>
        <dbReference type="Proteomes" id="UP000250321"/>
    </source>
</evidence>
<comment type="caution">
    <text evidence="3">The sequence shown here is derived from an EMBL/GenBank/DDBJ whole genome shotgun (WGS) entry which is preliminary data.</text>
</comment>
<dbReference type="GO" id="GO:0010048">
    <property type="term" value="P:vernalization response"/>
    <property type="evidence" value="ECO:0007669"/>
    <property type="project" value="InterPro"/>
</dbReference>
<evidence type="ECO:0000256" key="1">
    <source>
        <dbReference type="SAM" id="MobiDB-lite"/>
    </source>
</evidence>
<dbReference type="InterPro" id="IPR044514">
    <property type="entry name" value="VIN3-like"/>
</dbReference>
<dbReference type="GO" id="GO:0040029">
    <property type="term" value="P:epigenetic regulation of gene expression"/>
    <property type="evidence" value="ECO:0007669"/>
    <property type="project" value="InterPro"/>
</dbReference>
<dbReference type="EMBL" id="PJQY01001540">
    <property type="protein sequence ID" value="PQQ01708.1"/>
    <property type="molecule type" value="Genomic_DNA"/>
</dbReference>
<evidence type="ECO:0000313" key="3">
    <source>
        <dbReference type="EMBL" id="PQQ01708.1"/>
    </source>
</evidence>